<reference evidence="4" key="1">
    <citation type="submission" date="2020-10" db="EMBL/GenBank/DDBJ databases">
        <authorList>
            <person name="Han B."/>
            <person name="Lu T."/>
            <person name="Zhao Q."/>
            <person name="Huang X."/>
            <person name="Zhao Y."/>
        </authorList>
    </citation>
    <scope>NUCLEOTIDE SEQUENCE</scope>
</reference>
<keyword evidence="2" id="KW-0328">Glycosyltransferase</keyword>
<keyword evidence="3" id="KW-0808">Transferase</keyword>
<evidence type="ECO:0000313" key="5">
    <source>
        <dbReference type="Proteomes" id="UP000604825"/>
    </source>
</evidence>
<organism evidence="4 5">
    <name type="scientific">Miscanthus lutarioriparius</name>
    <dbReference type="NCBI Taxonomy" id="422564"/>
    <lineage>
        <taxon>Eukaryota</taxon>
        <taxon>Viridiplantae</taxon>
        <taxon>Streptophyta</taxon>
        <taxon>Embryophyta</taxon>
        <taxon>Tracheophyta</taxon>
        <taxon>Spermatophyta</taxon>
        <taxon>Magnoliopsida</taxon>
        <taxon>Liliopsida</taxon>
        <taxon>Poales</taxon>
        <taxon>Poaceae</taxon>
        <taxon>PACMAD clade</taxon>
        <taxon>Panicoideae</taxon>
        <taxon>Andropogonodae</taxon>
        <taxon>Andropogoneae</taxon>
        <taxon>Saccharinae</taxon>
        <taxon>Miscanthus</taxon>
    </lineage>
</organism>
<dbReference type="InterPro" id="IPR029044">
    <property type="entry name" value="Nucleotide-diphossugar_trans"/>
</dbReference>
<dbReference type="OrthoDB" id="411524at2759"/>
<evidence type="ECO:0000313" key="4">
    <source>
        <dbReference type="EMBL" id="CAD6229569.1"/>
    </source>
</evidence>
<dbReference type="GO" id="GO:0005794">
    <property type="term" value="C:Golgi apparatus"/>
    <property type="evidence" value="ECO:0007669"/>
    <property type="project" value="TreeGrafter"/>
</dbReference>
<dbReference type="Proteomes" id="UP000604825">
    <property type="component" value="Unassembled WGS sequence"/>
</dbReference>
<protein>
    <submittedName>
        <fullName evidence="4">Uncharacterized protein</fullName>
    </submittedName>
</protein>
<keyword evidence="5" id="KW-1185">Reference proteome</keyword>
<proteinExistence type="predicted"/>
<dbReference type="InterPro" id="IPR050748">
    <property type="entry name" value="Glycosyltrans_8_dom-fam"/>
</dbReference>
<sequence>MTLDAHYLRGSMAAIYLLLKHASCPESVFFHFLAADGGGAPTVAEVWAAVAASFPSLRFEIYPFHADAIAGLISVSVCTALEAPLNYAWNHLADLLPRCVPRAI</sequence>
<dbReference type="GO" id="GO:0016757">
    <property type="term" value="F:glycosyltransferase activity"/>
    <property type="evidence" value="ECO:0007669"/>
    <property type="project" value="UniProtKB-KW"/>
</dbReference>
<accession>A0A811NZC6</accession>
<evidence type="ECO:0000256" key="1">
    <source>
        <dbReference type="ARBA" id="ARBA00004877"/>
    </source>
</evidence>
<dbReference type="PANTHER" id="PTHR13778:SF40">
    <property type="entry name" value="GALACTURONOSYLTRANSFERASE-LIKE 9-RELATED"/>
    <property type="match status" value="1"/>
</dbReference>
<comment type="caution">
    <text evidence="4">The sequence shown here is derived from an EMBL/GenBank/DDBJ whole genome shotgun (WGS) entry which is preliminary data.</text>
</comment>
<dbReference type="PANTHER" id="PTHR13778">
    <property type="entry name" value="GLYCOSYLTRANSFERASE 8 DOMAIN-CONTAINING PROTEIN"/>
    <property type="match status" value="1"/>
</dbReference>
<evidence type="ECO:0000256" key="2">
    <source>
        <dbReference type="ARBA" id="ARBA00022676"/>
    </source>
</evidence>
<evidence type="ECO:0000256" key="3">
    <source>
        <dbReference type="ARBA" id="ARBA00022679"/>
    </source>
</evidence>
<name>A0A811NZC6_9POAL</name>
<dbReference type="EMBL" id="CAJGYO010000005">
    <property type="protein sequence ID" value="CAD6229569.1"/>
    <property type="molecule type" value="Genomic_DNA"/>
</dbReference>
<gene>
    <name evidence="4" type="ORF">NCGR_LOCUS20090</name>
</gene>
<dbReference type="AlphaFoldDB" id="A0A811NZC6"/>
<comment type="pathway">
    <text evidence="1">Glycan metabolism; pectin biosynthesis.</text>
</comment>
<dbReference type="SUPFAM" id="SSF53448">
    <property type="entry name" value="Nucleotide-diphospho-sugar transferases"/>
    <property type="match status" value="1"/>
</dbReference>